<protein>
    <submittedName>
        <fullName evidence="2">Uncharacterized protein</fullName>
    </submittedName>
</protein>
<gene>
    <name evidence="2" type="ORF">GNI_104880</name>
</gene>
<feature type="region of interest" description="Disordered" evidence="1">
    <location>
        <begin position="1"/>
        <end position="31"/>
    </location>
</feature>
<organism evidence="2 3">
    <name type="scientific">Gregarina niphandrodes</name>
    <name type="common">Septate eugregarine</name>
    <dbReference type="NCBI Taxonomy" id="110365"/>
    <lineage>
        <taxon>Eukaryota</taxon>
        <taxon>Sar</taxon>
        <taxon>Alveolata</taxon>
        <taxon>Apicomplexa</taxon>
        <taxon>Conoidasida</taxon>
        <taxon>Gregarinasina</taxon>
        <taxon>Eugregarinorida</taxon>
        <taxon>Gregarinidae</taxon>
        <taxon>Gregarina</taxon>
    </lineage>
</organism>
<evidence type="ECO:0000256" key="1">
    <source>
        <dbReference type="SAM" id="MobiDB-lite"/>
    </source>
</evidence>
<proteinExistence type="predicted"/>
<dbReference type="VEuPathDB" id="CryptoDB:GNI_104880"/>
<evidence type="ECO:0000313" key="2">
    <source>
        <dbReference type="EMBL" id="EZG56248.1"/>
    </source>
</evidence>
<feature type="region of interest" description="Disordered" evidence="1">
    <location>
        <begin position="62"/>
        <end position="136"/>
    </location>
</feature>
<name>A0A023B428_GRENI</name>
<feature type="non-terminal residue" evidence="2">
    <location>
        <position position="444"/>
    </location>
</feature>
<reference evidence="2" key="1">
    <citation type="submission" date="2013-12" db="EMBL/GenBank/DDBJ databases">
        <authorList>
            <person name="Omoto C.K."/>
            <person name="Sibley D."/>
            <person name="Venepally P."/>
            <person name="Hadjithomas M."/>
            <person name="Karamycheva S."/>
            <person name="Brunk B."/>
            <person name="Roos D."/>
            <person name="Caler E."/>
            <person name="Lorenzi H."/>
        </authorList>
    </citation>
    <scope>NUCLEOTIDE SEQUENCE</scope>
</reference>
<dbReference type="Proteomes" id="UP000019763">
    <property type="component" value="Unassembled WGS sequence"/>
</dbReference>
<dbReference type="GeneID" id="22913726"/>
<comment type="caution">
    <text evidence="2">The sequence shown here is derived from an EMBL/GenBank/DDBJ whole genome shotgun (WGS) entry which is preliminary data.</text>
</comment>
<feature type="non-terminal residue" evidence="2">
    <location>
        <position position="1"/>
    </location>
</feature>
<dbReference type="RefSeq" id="XP_011131306.1">
    <property type="nucleotide sequence ID" value="XM_011133004.1"/>
</dbReference>
<evidence type="ECO:0000313" key="3">
    <source>
        <dbReference type="Proteomes" id="UP000019763"/>
    </source>
</evidence>
<feature type="compositionally biased region" description="Polar residues" evidence="1">
    <location>
        <begin position="77"/>
        <end position="89"/>
    </location>
</feature>
<keyword evidence="3" id="KW-1185">Reference proteome</keyword>
<accession>A0A023B428</accession>
<dbReference type="AlphaFoldDB" id="A0A023B428"/>
<dbReference type="EMBL" id="AFNH02000783">
    <property type="protein sequence ID" value="EZG56248.1"/>
    <property type="molecule type" value="Genomic_DNA"/>
</dbReference>
<sequence length="444" mass="48671">TTTVSPITTTTVSPTSTTTTTTSPTITTSPKTTLSGASFSDFASRVDADRVIPKFATSSVHDTVDTVTSEPVDEGAPQSSSMGENTTPSGVAEGITGQFKGGRRKPKTTRMRRRKPKLKARMSRPVLDGLQTERSKCEEKLNSAETAASSLPMDVETGPYPCDGGSGQLLCATREGQTCHRFGGPWKYGAFAVREAIEHHLGNGTHCMTYCDGKAEAIRHVWEETGRNLLSIPPCPKPGFLDFTADPSEPDLNDFEVMMRPRYPIVEECSGVCRHCLEDTHARKCSCSFVHAKCRIQAKGEKVPQVIELMDYNTQPGELFGHLSPFNKKLGLYDVLDCDYECYQPGPNLDAKFATGVDVRIVETEPTGDGSPLNSRLSRRELSSLQRPLAMCKQYPKGDWRQVEETGRYPCNGQGGIMMCGTNIRQCSIWKPWSSCDKSKPVSC</sequence>
<feature type="compositionally biased region" description="Basic residues" evidence="1">
    <location>
        <begin position="101"/>
        <end position="122"/>
    </location>
</feature>